<feature type="domain" description="Thymidylate synthase/dCMP hydroxymethylase" evidence="3">
    <location>
        <begin position="17"/>
        <end position="86"/>
    </location>
</feature>
<dbReference type="GO" id="GO:0006231">
    <property type="term" value="P:dTMP biosynthetic process"/>
    <property type="evidence" value="ECO:0007669"/>
    <property type="project" value="TreeGrafter"/>
</dbReference>
<accession>A0A1V0SJ37</accession>
<dbReference type="InterPro" id="IPR036926">
    <property type="entry name" value="Thymidate_synth/dCMP_Mease_sf"/>
</dbReference>
<name>A0A1V0SJ37_9VIRU</name>
<dbReference type="SUPFAM" id="SSF55831">
    <property type="entry name" value="Thymidylate synthase/dCMP hydroxymethylase"/>
    <property type="match status" value="1"/>
</dbReference>
<reference evidence="4" key="1">
    <citation type="journal article" date="2017" name="Science">
        <title>Giant viruses with an expanded complement of translation system components.</title>
        <authorList>
            <person name="Schulz F."/>
            <person name="Yutin N."/>
            <person name="Ivanova N.N."/>
            <person name="Ortega D.R."/>
            <person name="Lee T.K."/>
            <person name="Vierheilig J."/>
            <person name="Daims H."/>
            <person name="Horn M."/>
            <person name="Wagner M."/>
            <person name="Jensen G.J."/>
            <person name="Kyrpides N.C."/>
            <person name="Koonin E.V."/>
            <person name="Woyke T."/>
        </authorList>
    </citation>
    <scope>NUCLEOTIDE SEQUENCE</scope>
    <source>
        <strain evidence="4">KNV1</strain>
    </source>
</reference>
<dbReference type="InterPro" id="IPR023451">
    <property type="entry name" value="Thymidate_synth/dCMP_Mease_dom"/>
</dbReference>
<dbReference type="GO" id="GO:0032259">
    <property type="term" value="P:methylation"/>
    <property type="evidence" value="ECO:0007669"/>
    <property type="project" value="UniProtKB-KW"/>
</dbReference>
<evidence type="ECO:0000259" key="3">
    <source>
        <dbReference type="Pfam" id="PF00303"/>
    </source>
</evidence>
<evidence type="ECO:0000313" key="4">
    <source>
        <dbReference type="EMBL" id="ARF11730.1"/>
    </source>
</evidence>
<dbReference type="Gene3D" id="3.30.572.10">
    <property type="entry name" value="Thymidylate synthase/dCMP hydroxymethylase domain"/>
    <property type="match status" value="1"/>
</dbReference>
<dbReference type="PANTHER" id="PTHR11548">
    <property type="entry name" value="THYMIDYLATE SYNTHASE 1"/>
    <property type="match status" value="1"/>
</dbReference>
<evidence type="ECO:0000256" key="1">
    <source>
        <dbReference type="ARBA" id="ARBA00022603"/>
    </source>
</evidence>
<proteinExistence type="predicted"/>
<dbReference type="EMBL" id="KY684109">
    <property type="protein sequence ID" value="ARF11730.1"/>
    <property type="molecule type" value="Genomic_DNA"/>
</dbReference>
<protein>
    <recommendedName>
        <fullName evidence="3">Thymidylate synthase/dCMP hydroxymethylase domain-containing protein</fullName>
    </recommendedName>
</protein>
<organism evidence="4">
    <name type="scientific">Klosneuvirus KNV1</name>
    <dbReference type="NCBI Taxonomy" id="1977640"/>
    <lineage>
        <taxon>Viruses</taxon>
        <taxon>Varidnaviria</taxon>
        <taxon>Bamfordvirae</taxon>
        <taxon>Nucleocytoviricota</taxon>
        <taxon>Megaviricetes</taxon>
        <taxon>Imitervirales</taxon>
        <taxon>Mimiviridae</taxon>
        <taxon>Klosneuvirinae</taxon>
        <taxon>Klosneuvirus</taxon>
    </lineage>
</organism>
<keyword evidence="2" id="KW-0808">Transferase</keyword>
<dbReference type="GO" id="GO:0004799">
    <property type="term" value="F:thymidylate synthase activity"/>
    <property type="evidence" value="ECO:0007669"/>
    <property type="project" value="TreeGrafter"/>
</dbReference>
<evidence type="ECO:0000256" key="2">
    <source>
        <dbReference type="ARBA" id="ARBA00022679"/>
    </source>
</evidence>
<gene>
    <name evidence="4" type="ORF">Klosneuvirus_2_166</name>
</gene>
<dbReference type="InterPro" id="IPR045097">
    <property type="entry name" value="Thymidate_synth/dCMP_Mease"/>
</dbReference>
<keyword evidence="1" id="KW-0489">Methyltransferase</keyword>
<sequence>MFCEVINNDPDYKGNKLIVGRLIINLGDVHIYQDHYTQCIRQILREPYNFGIIKFNRKITELTDFKFEDINLMDYSCYPNIPAKMIA</sequence>
<dbReference type="Pfam" id="PF00303">
    <property type="entry name" value="Thymidylat_synt"/>
    <property type="match status" value="1"/>
</dbReference>
<dbReference type="PANTHER" id="PTHR11548:SF2">
    <property type="entry name" value="THYMIDYLATE SYNTHASE"/>
    <property type="match status" value="1"/>
</dbReference>